<comment type="caution">
    <text evidence="14">The sequence shown here is derived from an EMBL/GenBank/DDBJ whole genome shotgun (WGS) entry which is preliminary data.</text>
</comment>
<evidence type="ECO:0000256" key="5">
    <source>
        <dbReference type="ARBA" id="ARBA00022771"/>
    </source>
</evidence>
<keyword evidence="6" id="KW-0862">Zinc</keyword>
<evidence type="ECO:0000256" key="1">
    <source>
        <dbReference type="ARBA" id="ARBA00004167"/>
    </source>
</evidence>
<dbReference type="GO" id="GO:0008270">
    <property type="term" value="F:zinc ion binding"/>
    <property type="evidence" value="ECO:0007669"/>
    <property type="project" value="UniProtKB-KW"/>
</dbReference>
<keyword evidence="8" id="KW-0130">Cell adhesion</keyword>
<dbReference type="FunFam" id="2.60.40.60:FF:000002">
    <property type="entry name" value="Protocadherin alpha 2"/>
    <property type="match status" value="1"/>
</dbReference>
<evidence type="ECO:0000256" key="12">
    <source>
        <dbReference type="PROSITE-ProRule" id="PRU00043"/>
    </source>
</evidence>
<feature type="domain" description="Cadherin" evidence="13">
    <location>
        <begin position="359"/>
        <end position="461"/>
    </location>
</feature>
<dbReference type="SUPFAM" id="SSF57903">
    <property type="entry name" value="FYVE/PHD zinc finger"/>
    <property type="match status" value="1"/>
</dbReference>
<feature type="domain" description="Cadherin" evidence="13">
    <location>
        <begin position="22"/>
        <end position="137"/>
    </location>
</feature>
<evidence type="ECO:0000256" key="9">
    <source>
        <dbReference type="ARBA" id="ARBA00022989"/>
    </source>
</evidence>
<feature type="domain" description="Cadherin" evidence="13">
    <location>
        <begin position="247"/>
        <end position="358"/>
    </location>
</feature>
<proteinExistence type="predicted"/>
<feature type="domain" description="Cadherin" evidence="13">
    <location>
        <begin position="889"/>
        <end position="989"/>
    </location>
</feature>
<dbReference type="OrthoDB" id="6162633at2759"/>
<keyword evidence="5" id="KW-0863">Zinc-finger</keyword>
<feature type="domain" description="Cadherin" evidence="13">
    <location>
        <begin position="990"/>
        <end position="1086"/>
    </location>
</feature>
<evidence type="ECO:0000256" key="2">
    <source>
        <dbReference type="ARBA" id="ARBA00022692"/>
    </source>
</evidence>
<feature type="domain" description="Cadherin" evidence="13">
    <location>
        <begin position="690"/>
        <end position="776"/>
    </location>
</feature>
<dbReference type="GO" id="GO:0007156">
    <property type="term" value="P:homophilic cell adhesion via plasma membrane adhesion molecules"/>
    <property type="evidence" value="ECO:0007669"/>
    <property type="project" value="InterPro"/>
</dbReference>
<dbReference type="PANTHER" id="PTHR24026:SF126">
    <property type="entry name" value="PROTOCADHERIN FAT 4"/>
    <property type="match status" value="1"/>
</dbReference>
<dbReference type="Pfam" id="PF04500">
    <property type="entry name" value="FLYWCH"/>
    <property type="match status" value="1"/>
</dbReference>
<dbReference type="FunFam" id="2.60.40.60:FF:000020">
    <property type="entry name" value="Dachsous cadherin-related 1b"/>
    <property type="match status" value="1"/>
</dbReference>
<accession>A0A8S3Q8C3</accession>
<evidence type="ECO:0000256" key="3">
    <source>
        <dbReference type="ARBA" id="ARBA00022723"/>
    </source>
</evidence>
<dbReference type="Gene3D" id="2.20.25.240">
    <property type="match status" value="1"/>
</dbReference>
<dbReference type="EMBL" id="CAJPWZ010000342">
    <property type="protein sequence ID" value="CAG2190845.1"/>
    <property type="molecule type" value="Genomic_DNA"/>
</dbReference>
<dbReference type="InterPro" id="IPR007588">
    <property type="entry name" value="Znf_FLYWCH"/>
</dbReference>
<dbReference type="Pfam" id="PF00028">
    <property type="entry name" value="Cadherin"/>
    <property type="match status" value="8"/>
</dbReference>
<dbReference type="SMART" id="SM00112">
    <property type="entry name" value="CA"/>
    <property type="match status" value="10"/>
</dbReference>
<dbReference type="SUPFAM" id="SSF49313">
    <property type="entry name" value="Cadherin-like"/>
    <property type="match status" value="10"/>
</dbReference>
<organism evidence="14 15">
    <name type="scientific">Mytilus edulis</name>
    <name type="common">Blue mussel</name>
    <dbReference type="NCBI Taxonomy" id="6550"/>
    <lineage>
        <taxon>Eukaryota</taxon>
        <taxon>Metazoa</taxon>
        <taxon>Spiralia</taxon>
        <taxon>Lophotrochozoa</taxon>
        <taxon>Mollusca</taxon>
        <taxon>Bivalvia</taxon>
        <taxon>Autobranchia</taxon>
        <taxon>Pteriomorphia</taxon>
        <taxon>Mytilida</taxon>
        <taxon>Mytiloidea</taxon>
        <taxon>Mytilidae</taxon>
        <taxon>Mytilinae</taxon>
        <taxon>Mytilus</taxon>
    </lineage>
</organism>
<keyword evidence="2" id="KW-0812">Transmembrane</keyword>
<dbReference type="PRINTS" id="PR00205">
    <property type="entry name" value="CADHERIN"/>
</dbReference>
<evidence type="ECO:0000256" key="6">
    <source>
        <dbReference type="ARBA" id="ARBA00022833"/>
    </source>
</evidence>
<feature type="domain" description="Cadherin" evidence="13">
    <location>
        <begin position="777"/>
        <end position="888"/>
    </location>
</feature>
<dbReference type="GO" id="GO:0005886">
    <property type="term" value="C:plasma membrane"/>
    <property type="evidence" value="ECO:0007669"/>
    <property type="project" value="UniProtKB-SubCell"/>
</dbReference>
<dbReference type="Gene3D" id="2.60.40.60">
    <property type="entry name" value="Cadherins"/>
    <property type="match status" value="10"/>
</dbReference>
<evidence type="ECO:0000256" key="7">
    <source>
        <dbReference type="ARBA" id="ARBA00022837"/>
    </source>
</evidence>
<keyword evidence="11" id="KW-0325">Glycoprotein</keyword>
<keyword evidence="9" id="KW-1133">Transmembrane helix</keyword>
<feature type="domain" description="Cadherin" evidence="13">
    <location>
        <begin position="562"/>
        <end position="667"/>
    </location>
</feature>
<comment type="subcellular location">
    <subcellularLocation>
        <location evidence="1">Membrane</location>
        <topology evidence="1">Single-pass membrane protein</topology>
    </subcellularLocation>
</comment>
<keyword evidence="3" id="KW-0479">Metal-binding</keyword>
<keyword evidence="10" id="KW-0472">Membrane</keyword>
<sequence length="1387" mass="154498">MTPNYEVKVTVINIIEGNLTFPSAMYNVSVKEDVSQYSVILSNIQVRLNDPGDNGLNHLQFQVEESYLKYFFLQLDQNQPLRNTRLYKLKLQQQLNYSSERPYRFTAVASLEGHSDKNATANFTVYVEDVDNQNPKFTKKSYEVDVAESPSSTPVTTSLTVQAIDQDTGINTTINYRLVQEIPSKGWFSVDKTSGAIKVIKSPDRETCSQLTLFIKGYQVNNEALRYDVTWVDVTITDVDDNPPVIEKSVYNISIPENSPTGTNIVQVLATDKDEGNNTKFSFHFVTSNVLRSSCKGFGIDQATGMIKVQDSAGLDRERHPTLSCQVKAKGTHGKHLLSNASSITVNLVDENDNNPVFNMTEYSFYIKKNQTVGSIVGEVKASDKDLAPAISYTITDKSLQTFLVNLKTGKITLNVSLTENFLKLYSFEIVASDGDKKAPRYTSVIVNVHVQDVNLHAPVFTQKNYHLNLMEDVAVGTDLIQIKATDKDPDDTLTYRITKSNSHFKINSTSGMLSLVKSLDYEVDHSHSINITVTDSVRNTMTTFSVTVLDINDNAPKFQNTSYIFTNVIEEDSNRNVGTVLATDIDGKGNNSEITYSIEPPWKANFSIGNGGKITVIGKLDRESIDDTEGHIKFVVIATDHGQPSLTGTTEVTVEVTDINDNCPYINAQDLRSTYVFKELETRKDFHHIQVEDMDKTDINRQMTYSFIGSHDGFTIDPNSGNLSATKALEMEHTKNGQIELTISVSNNPTCKDNITVTQTIVINVQDINRFSPQFTPNTYSLNVKENYTVGSKLDGLRINATDRDTSPKYNTITYWIGNGDPSGHFYMDSKTAEIYLVKPLDYENLKQFVLTIYATDGHALYNGTSINATGSVTINVQNVNDNTPKFNQDVYLCKFDENSQTSKNGCTVKATDGDKDTLSYNLNNTMFKINQLTGDITVSVAKGLDYDDGVHKYMLQVLATDNGRPKLTGTAVVEVDVLNLNDNSPSFSNKTYTFKVMEDASVLTMVGIIQASDKDGDKLKYSIASNKPEFSLDSDTGLLILKSSLIDKTNITFTVQAKDSNKKTVTIRQDALQCDTCDNWQHRLCETGISKELYNQLVQQEEEIDFYCKECGLPAEESSIPQLPDFESTRYSTDGVHEASFSLEQSTVSTHEESHSPNQSTLDVHLPDTSEVYDQSTIVQLNNSSFTVSGEEDTTIHLNNLDQSFDITQHQLTDAIDQPTYSVVDGASQRGKRKLVDVDGYTYTVKKQKGDSTTWWCSVRNKTTSCSATVLQKGDNFTAGRKSHCHTANPGTVTAVKITAQAKSQARQDVFRSAGAIVETAILQHSDPSQPADSRVKQSNLVRVVQRTNQKLRPDEQHDLEFKLDVDFIPPGFLQETYYLQLLPS</sequence>
<name>A0A8S3Q8C3_MYTED</name>
<evidence type="ECO:0000313" key="15">
    <source>
        <dbReference type="Proteomes" id="UP000683360"/>
    </source>
</evidence>
<dbReference type="InterPro" id="IPR011011">
    <property type="entry name" value="Znf_FYVE_PHD"/>
</dbReference>
<dbReference type="Proteomes" id="UP000683360">
    <property type="component" value="Unassembled WGS sequence"/>
</dbReference>
<evidence type="ECO:0000256" key="10">
    <source>
        <dbReference type="ARBA" id="ARBA00023136"/>
    </source>
</evidence>
<dbReference type="InterPro" id="IPR002126">
    <property type="entry name" value="Cadherin-like_dom"/>
</dbReference>
<feature type="domain" description="Cadherin" evidence="13">
    <location>
        <begin position="462"/>
        <end position="559"/>
    </location>
</feature>
<keyword evidence="7 12" id="KW-0106">Calcium</keyword>
<protein>
    <submittedName>
        <fullName evidence="14">FAT4</fullName>
    </submittedName>
</protein>
<evidence type="ECO:0000256" key="8">
    <source>
        <dbReference type="ARBA" id="ARBA00022889"/>
    </source>
</evidence>
<dbReference type="InterPro" id="IPR015919">
    <property type="entry name" value="Cadherin-like_sf"/>
</dbReference>
<gene>
    <name evidence="14" type="ORF">MEDL_6125</name>
</gene>
<dbReference type="PANTHER" id="PTHR24026">
    <property type="entry name" value="FAT ATYPICAL CADHERIN-RELATED"/>
    <property type="match status" value="1"/>
</dbReference>
<dbReference type="InterPro" id="IPR020894">
    <property type="entry name" value="Cadherin_CS"/>
</dbReference>
<keyword evidence="4" id="KW-0677">Repeat</keyword>
<dbReference type="Gene3D" id="3.30.40.10">
    <property type="entry name" value="Zinc/RING finger domain, C3HC4 (zinc finger)"/>
    <property type="match status" value="1"/>
</dbReference>
<dbReference type="PROSITE" id="PS00232">
    <property type="entry name" value="CADHERIN_1"/>
    <property type="match status" value="2"/>
</dbReference>
<dbReference type="CDD" id="cd11304">
    <property type="entry name" value="Cadherin_repeat"/>
    <property type="match status" value="9"/>
</dbReference>
<dbReference type="InterPro" id="IPR013083">
    <property type="entry name" value="Znf_RING/FYVE/PHD"/>
</dbReference>
<dbReference type="PROSITE" id="PS50268">
    <property type="entry name" value="CADHERIN_2"/>
    <property type="match status" value="10"/>
</dbReference>
<evidence type="ECO:0000256" key="4">
    <source>
        <dbReference type="ARBA" id="ARBA00022737"/>
    </source>
</evidence>
<feature type="domain" description="Cadherin" evidence="13">
    <location>
        <begin position="138"/>
        <end position="246"/>
    </location>
</feature>
<evidence type="ECO:0000259" key="13">
    <source>
        <dbReference type="PROSITE" id="PS50268"/>
    </source>
</evidence>
<keyword evidence="15" id="KW-1185">Reference proteome</keyword>
<dbReference type="GO" id="GO:0005509">
    <property type="term" value="F:calcium ion binding"/>
    <property type="evidence" value="ECO:0007669"/>
    <property type="project" value="UniProtKB-UniRule"/>
</dbReference>
<evidence type="ECO:0000256" key="11">
    <source>
        <dbReference type="ARBA" id="ARBA00023180"/>
    </source>
</evidence>
<evidence type="ECO:0000313" key="14">
    <source>
        <dbReference type="EMBL" id="CAG2190845.1"/>
    </source>
</evidence>
<reference evidence="14" key="1">
    <citation type="submission" date="2021-03" db="EMBL/GenBank/DDBJ databases">
        <authorList>
            <person name="Bekaert M."/>
        </authorList>
    </citation>
    <scope>NUCLEOTIDE SEQUENCE</scope>
</reference>